<keyword evidence="2" id="KW-1185">Reference proteome</keyword>
<dbReference type="Proteomes" id="UP000053424">
    <property type="component" value="Unassembled WGS sequence"/>
</dbReference>
<dbReference type="HOGENOM" id="CLU_824006_0_0_1"/>
<organism evidence="1 2">
    <name type="scientific">Hebeloma cylindrosporum</name>
    <dbReference type="NCBI Taxonomy" id="76867"/>
    <lineage>
        <taxon>Eukaryota</taxon>
        <taxon>Fungi</taxon>
        <taxon>Dikarya</taxon>
        <taxon>Basidiomycota</taxon>
        <taxon>Agaricomycotina</taxon>
        <taxon>Agaricomycetes</taxon>
        <taxon>Agaricomycetidae</taxon>
        <taxon>Agaricales</taxon>
        <taxon>Agaricineae</taxon>
        <taxon>Hymenogastraceae</taxon>
        <taxon>Hebeloma</taxon>
    </lineage>
</organism>
<dbReference type="AlphaFoldDB" id="A0A0C3BIC4"/>
<sequence>MSVLVMFPTLREPSPDPTPKLLRDFELSVKFVQEYQEKHPEEDVKVMRISSAIDEDKFERMNVKRQAISIDRKSFIANVDGELERQGFKETLRKYWAKHPHVRSLELTLFTWRKKPNGGNQATFDCTLMHVLFTYLELGLDPIWSTEIKHEVEPLEPIRITHKPVDSEKTLTTLLYGLIYVEQGVLAQIQHRGSRTPYGEAGRRALSCAFRTELGQLVHNPAYRPLLVNEFFLVFSEYQNPIQDAVGLSIIKAMAIMQMTGFGPSHRTTSITWVLGNGLEWIFGVIIDSDKKYVYHTNIFKVDTLQDYEEMYSVLLYCGTVSPKKLLEVFQASLTAA</sequence>
<protein>
    <submittedName>
        <fullName evidence="1">Uncharacterized protein</fullName>
    </submittedName>
</protein>
<dbReference type="EMBL" id="KN831805">
    <property type="protein sequence ID" value="KIM36470.1"/>
    <property type="molecule type" value="Genomic_DNA"/>
</dbReference>
<reference evidence="2" key="2">
    <citation type="submission" date="2015-01" db="EMBL/GenBank/DDBJ databases">
        <title>Evolutionary Origins and Diversification of the Mycorrhizal Mutualists.</title>
        <authorList>
            <consortium name="DOE Joint Genome Institute"/>
            <consortium name="Mycorrhizal Genomics Consortium"/>
            <person name="Kohler A."/>
            <person name="Kuo A."/>
            <person name="Nagy L.G."/>
            <person name="Floudas D."/>
            <person name="Copeland A."/>
            <person name="Barry K.W."/>
            <person name="Cichocki N."/>
            <person name="Veneault-Fourrey C."/>
            <person name="LaButti K."/>
            <person name="Lindquist E.A."/>
            <person name="Lipzen A."/>
            <person name="Lundell T."/>
            <person name="Morin E."/>
            <person name="Murat C."/>
            <person name="Riley R."/>
            <person name="Ohm R."/>
            <person name="Sun H."/>
            <person name="Tunlid A."/>
            <person name="Henrissat B."/>
            <person name="Grigoriev I.V."/>
            <person name="Hibbett D.S."/>
            <person name="Martin F."/>
        </authorList>
    </citation>
    <scope>NUCLEOTIDE SEQUENCE [LARGE SCALE GENOMIC DNA]</scope>
    <source>
        <strain evidence="2">h7</strain>
    </source>
</reference>
<name>A0A0C3BIC4_HEBCY</name>
<gene>
    <name evidence="1" type="ORF">M413DRAFT_31698</name>
</gene>
<accession>A0A0C3BIC4</accession>
<proteinExistence type="predicted"/>
<evidence type="ECO:0000313" key="1">
    <source>
        <dbReference type="EMBL" id="KIM36470.1"/>
    </source>
</evidence>
<reference evidence="1 2" key="1">
    <citation type="submission" date="2014-04" db="EMBL/GenBank/DDBJ databases">
        <authorList>
            <consortium name="DOE Joint Genome Institute"/>
            <person name="Kuo A."/>
            <person name="Gay G."/>
            <person name="Dore J."/>
            <person name="Kohler A."/>
            <person name="Nagy L.G."/>
            <person name="Floudas D."/>
            <person name="Copeland A."/>
            <person name="Barry K.W."/>
            <person name="Cichocki N."/>
            <person name="Veneault-Fourrey C."/>
            <person name="LaButti K."/>
            <person name="Lindquist E.A."/>
            <person name="Lipzen A."/>
            <person name="Lundell T."/>
            <person name="Morin E."/>
            <person name="Murat C."/>
            <person name="Sun H."/>
            <person name="Tunlid A."/>
            <person name="Henrissat B."/>
            <person name="Grigoriev I.V."/>
            <person name="Hibbett D.S."/>
            <person name="Martin F."/>
            <person name="Nordberg H.P."/>
            <person name="Cantor M.N."/>
            <person name="Hua S.X."/>
        </authorList>
    </citation>
    <scope>NUCLEOTIDE SEQUENCE [LARGE SCALE GENOMIC DNA]</scope>
    <source>
        <strain evidence="2">h7</strain>
    </source>
</reference>
<evidence type="ECO:0000313" key="2">
    <source>
        <dbReference type="Proteomes" id="UP000053424"/>
    </source>
</evidence>